<dbReference type="PANTHER" id="PTHR24198:SF165">
    <property type="entry name" value="ANKYRIN REPEAT-CONTAINING PROTEIN-RELATED"/>
    <property type="match status" value="1"/>
</dbReference>
<reference evidence="5 6" key="1">
    <citation type="submission" date="2018-01" db="EMBL/GenBank/DDBJ databases">
        <title>Genome characterization of the sugarcane-associated fungus Trichoderma ghanense CCMA-1212 and their application in lignocelulose bioconversion.</title>
        <authorList>
            <person name="Steindorff A.S."/>
            <person name="Mendes T.D."/>
            <person name="Vilela E.S.D."/>
            <person name="Rodrigues D.S."/>
            <person name="Formighieri E.F."/>
            <person name="Melo I.S."/>
            <person name="Favaro L.C.L."/>
        </authorList>
    </citation>
    <scope>NUCLEOTIDE SEQUENCE [LARGE SCALE GENOMIC DNA]</scope>
    <source>
        <strain evidence="5 6">CCMA-1212</strain>
    </source>
</reference>
<sequence length="1161" mass="129852">MLRLNLFQPATTRTMADDMALGSKFIHDSTGNQNVVFGNGFQYNDSREITVNLPGMSSVFYLAETIKGEASPSVRKRVAIMEWLKSQPHWCPFDSRRRLGELSSQAMPDIGGWALKSNEFQAWKNPSNPVRVMLLHGILHPDPTDSSDPFEVGSGKSMLSSLFIKTIVQEAEARSSTACIYFYPPEEDETPSPTRIWATLLEQLIQHEKSETISPELLSKFNASLTGCSQLHPLEYWGLFKAQAETFKTVYLILDGPSSYIGHHGHMAQSLWEALRNLPLNVKLLFTCRSDALASHLRVDRKLRVIPQVSDLKLYVKRRLEDDMKLSRLLEKLHDREDVVDKVTNLTSRSGIFLLARLYMDNLSRCSTLASIKDALFNLPKDGDHMQAFRASIRQITEKHSEFDKVLAKHALTWVVHAKVGLTVDQVLDSFAIQHCERGHYWESRPSKETLISAVAGLAVLDFDEGTCTLRLVHESVKQLLQEEKLIDRDPELLMAKTCLKCLLIDESEDHGQIPLLPYAASHWSSHLGKKWKGADRDAKILIKCFFGESTKLTRAFKAMPEALGSDVSGMTGLHAAVYFNLPSYADGLIKAGIDINAQCADGQTALHWAVSLRRRRLLPTLARKSNANLLDRSKNTPLHRALMVPVTDGMGIVQSLIDGGAKIDVRGAKGLTALSSAIKYGPTAIAEIFLRSQGDPNAEITPGWTSLRELFYHDYMAEMLGASADTWRPLQHAAEDHVRYLIDVVLDRGMDLNRPTSDNWLPLIHAVQTENLPRIRRLLEREPFPANVNKRDPTQHWSPLRWAFTYKRKHEVIRMLVEHRAGLNEEYDDGWTPLIEAVKNNDEELVWLLLKWGAQPDALDGDKWPALLHAIKGGNSNIVWLVVSNKADVHSHGSKALELALERSDYSLAWLLCERGADPNITDDEGMTPLHWASCRGKLNDVCFLLDHGADIGRVDKEGSTPLHLAVNEGFEKVVAQLALRTFAQEHLEMKNAHGDTALILATLKRSKPMVQTLLRRRASCSSQDPGGLTALHHAAALGFNEGLKLMLLSPTRSRRVNRADKKGYSPLHHALISHEADIQTIHILVMGGANLGAEVKEGALTPLMLAVHLNKEPFVRQLLHEGAKAAALNSQGRTVLDWITKETNVSIQKMIKKALRGER</sequence>
<keyword evidence="6" id="KW-1185">Reference proteome</keyword>
<feature type="repeat" description="ANK" evidence="3">
    <location>
        <begin position="634"/>
        <end position="669"/>
    </location>
</feature>
<dbReference type="InterPro" id="IPR002110">
    <property type="entry name" value="Ankyrin_rpt"/>
</dbReference>
<dbReference type="Pfam" id="PF24883">
    <property type="entry name" value="NPHP3_N"/>
    <property type="match status" value="1"/>
</dbReference>
<feature type="repeat" description="ANK" evidence="3">
    <location>
        <begin position="959"/>
        <end position="979"/>
    </location>
</feature>
<feature type="repeat" description="ANK" evidence="3">
    <location>
        <begin position="893"/>
        <end position="925"/>
    </location>
</feature>
<comment type="caution">
    <text evidence="5">The sequence shown here is derived from an EMBL/GenBank/DDBJ whole genome shotgun (WGS) entry which is preliminary data.</text>
</comment>
<gene>
    <name evidence="5" type="ORF">CCMA1212_006984</name>
</gene>
<evidence type="ECO:0000256" key="2">
    <source>
        <dbReference type="ARBA" id="ARBA00023043"/>
    </source>
</evidence>
<dbReference type="GeneID" id="300578618"/>
<evidence type="ECO:0000256" key="1">
    <source>
        <dbReference type="ARBA" id="ARBA00022737"/>
    </source>
</evidence>
<accession>A0ABY2H045</accession>
<keyword evidence="1" id="KW-0677">Repeat</keyword>
<feature type="repeat" description="ANK" evidence="3">
    <location>
        <begin position="569"/>
        <end position="601"/>
    </location>
</feature>
<feature type="repeat" description="ANK" evidence="3">
    <location>
        <begin position="1100"/>
        <end position="1132"/>
    </location>
</feature>
<dbReference type="PANTHER" id="PTHR24198">
    <property type="entry name" value="ANKYRIN REPEAT AND PROTEIN KINASE DOMAIN-CONTAINING PROTEIN"/>
    <property type="match status" value="1"/>
</dbReference>
<name>A0ABY2H045_9HYPO</name>
<evidence type="ECO:0000313" key="5">
    <source>
        <dbReference type="EMBL" id="TFB01166.1"/>
    </source>
</evidence>
<feature type="repeat" description="ANK" evidence="3">
    <location>
        <begin position="830"/>
        <end position="862"/>
    </location>
</feature>
<dbReference type="PROSITE" id="PS50297">
    <property type="entry name" value="ANK_REP_REGION"/>
    <property type="match status" value="3"/>
</dbReference>
<feature type="domain" description="Nephrocystin 3-like N-terminal" evidence="4">
    <location>
        <begin position="111"/>
        <end position="289"/>
    </location>
</feature>
<dbReference type="RefSeq" id="XP_073557367.1">
    <property type="nucleotide sequence ID" value="XM_073704168.1"/>
</dbReference>
<feature type="repeat" description="ANK" evidence="3">
    <location>
        <begin position="1064"/>
        <end position="1098"/>
    </location>
</feature>
<dbReference type="InterPro" id="IPR036770">
    <property type="entry name" value="Ankyrin_rpt-contain_sf"/>
</dbReference>
<keyword evidence="2 3" id="KW-0040">ANK repeat</keyword>
<dbReference type="SUPFAM" id="SSF48403">
    <property type="entry name" value="Ankyrin repeat"/>
    <property type="match status" value="2"/>
</dbReference>
<evidence type="ECO:0000313" key="6">
    <source>
        <dbReference type="Proteomes" id="UP001642720"/>
    </source>
</evidence>
<dbReference type="EMBL" id="PPTA01000009">
    <property type="protein sequence ID" value="TFB01166.1"/>
    <property type="molecule type" value="Genomic_DNA"/>
</dbReference>
<evidence type="ECO:0000256" key="3">
    <source>
        <dbReference type="PROSITE-ProRule" id="PRU00023"/>
    </source>
</evidence>
<feature type="repeat" description="ANK" evidence="3">
    <location>
        <begin position="926"/>
        <end position="958"/>
    </location>
</feature>
<dbReference type="Pfam" id="PF00023">
    <property type="entry name" value="Ank"/>
    <property type="match status" value="1"/>
</dbReference>
<dbReference type="Gene3D" id="1.25.40.20">
    <property type="entry name" value="Ankyrin repeat-containing domain"/>
    <property type="match status" value="4"/>
</dbReference>
<organism evidence="5 6">
    <name type="scientific">Trichoderma ghanense</name>
    <dbReference type="NCBI Taxonomy" id="65468"/>
    <lineage>
        <taxon>Eukaryota</taxon>
        <taxon>Fungi</taxon>
        <taxon>Dikarya</taxon>
        <taxon>Ascomycota</taxon>
        <taxon>Pezizomycotina</taxon>
        <taxon>Sordariomycetes</taxon>
        <taxon>Hypocreomycetidae</taxon>
        <taxon>Hypocreales</taxon>
        <taxon>Hypocreaceae</taxon>
        <taxon>Trichoderma</taxon>
    </lineage>
</organism>
<dbReference type="SMART" id="SM00248">
    <property type="entry name" value="ANK"/>
    <property type="match status" value="16"/>
</dbReference>
<dbReference type="InterPro" id="IPR056884">
    <property type="entry name" value="NPHP3-like_N"/>
</dbReference>
<proteinExistence type="predicted"/>
<dbReference type="Proteomes" id="UP001642720">
    <property type="component" value="Unassembled WGS sequence"/>
</dbReference>
<protein>
    <submittedName>
        <fullName evidence="5">Ankyrin repeat protein</fullName>
    </submittedName>
</protein>
<evidence type="ECO:0000259" key="4">
    <source>
        <dbReference type="Pfam" id="PF24883"/>
    </source>
</evidence>
<dbReference type="Pfam" id="PF12796">
    <property type="entry name" value="Ank_2"/>
    <property type="match status" value="2"/>
</dbReference>
<dbReference type="PROSITE" id="PS50088">
    <property type="entry name" value="ANK_REPEAT"/>
    <property type="match status" value="8"/>
</dbReference>